<sequence length="105" mass="12376">MIRLDRIKNSNVVEIIKESQHYLSFNWEDEGTFFIIRVLFEKEVHLSICQKNNNASSLEIENNRLNRLKQLCFGYAKPMKIVQGKNCVYLQSIPVNEKKSNILFL</sequence>
<evidence type="ECO:0000313" key="2">
    <source>
        <dbReference type="Proteomes" id="UP000501747"/>
    </source>
</evidence>
<dbReference type="EMBL" id="CP049887">
    <property type="protein sequence ID" value="QIL49232.1"/>
    <property type="molecule type" value="Genomic_DNA"/>
</dbReference>
<keyword evidence="2" id="KW-1185">Reference proteome</keyword>
<reference evidence="1 2" key="1">
    <citation type="submission" date="2020-03" db="EMBL/GenBank/DDBJ databases">
        <title>Vagococcus sp. nov., isolated from beetles.</title>
        <authorList>
            <person name="Hyun D.-W."/>
            <person name="Bae J.-W."/>
        </authorList>
    </citation>
    <scope>NUCLEOTIDE SEQUENCE [LARGE SCALE GENOMIC DNA]</scope>
    <source>
        <strain evidence="1 2">HDW17B</strain>
    </source>
</reference>
<protein>
    <submittedName>
        <fullName evidence="1">Uncharacterized protein</fullName>
    </submittedName>
</protein>
<dbReference type="RefSeq" id="WP_166035358.1">
    <property type="nucleotide sequence ID" value="NZ_CP049887.1"/>
</dbReference>
<gene>
    <name evidence="1" type="ORF">G7082_12385</name>
</gene>
<dbReference type="AlphaFoldDB" id="A0A6G8AW96"/>
<organism evidence="1 2">
    <name type="scientific">Vagococcus hydrophili</name>
    <dbReference type="NCBI Taxonomy" id="2714947"/>
    <lineage>
        <taxon>Bacteria</taxon>
        <taxon>Bacillati</taxon>
        <taxon>Bacillota</taxon>
        <taxon>Bacilli</taxon>
        <taxon>Lactobacillales</taxon>
        <taxon>Enterococcaceae</taxon>
        <taxon>Vagococcus</taxon>
    </lineage>
</organism>
<evidence type="ECO:0000313" key="1">
    <source>
        <dbReference type="EMBL" id="QIL49232.1"/>
    </source>
</evidence>
<name>A0A6G8AW96_9ENTE</name>
<dbReference type="KEGG" id="vhy:G7082_12385"/>
<accession>A0A6G8AW96</accession>
<dbReference type="Proteomes" id="UP000501747">
    <property type="component" value="Chromosome"/>
</dbReference>
<proteinExistence type="predicted"/>